<sequence>MNYQEVLLGLLPPVSYARGGARVRQQAQIDAQVLDGVARSAGAVVGACLPDTSGALLADWERVLGLETTNAGKPYAARLSAVLLKINAVGGLSIPYFIQLAQSAGYTITIDEPQPFRVGINRAGERLAPEEIMWVWVVNVAASTQTVWRFCAGASCAGERLSSFSDNVIERVFEDLKPAHSFVRFTYTG</sequence>
<gene>
    <name evidence="1" type="ORF">JDW22_13160</name>
</gene>
<protein>
    <submittedName>
        <fullName evidence="1">YmfQ family protein</fullName>
    </submittedName>
</protein>
<dbReference type="Proteomes" id="UP000614058">
    <property type="component" value="Unassembled WGS sequence"/>
</dbReference>
<dbReference type="InterPro" id="IPR018755">
    <property type="entry name" value="Phage_Mu_Gp48"/>
</dbReference>
<dbReference type="Pfam" id="PF10076">
    <property type="entry name" value="Phage_Mu_Gp48"/>
    <property type="match status" value="1"/>
</dbReference>
<proteinExistence type="predicted"/>
<evidence type="ECO:0000313" key="2">
    <source>
        <dbReference type="Proteomes" id="UP000614058"/>
    </source>
</evidence>
<dbReference type="RefSeq" id="WP_003797399.1">
    <property type="nucleotide sequence ID" value="NZ_JAEHNZ010000006.1"/>
</dbReference>
<comment type="caution">
    <text evidence="1">The sequence shown here is derived from an EMBL/GenBank/DDBJ whole genome shotgun (WGS) entry which is preliminary data.</text>
</comment>
<name>A0ABS1BW54_9NEIS</name>
<organism evidence="1 2">
    <name type="scientific">Kingella bonacorsii</name>
    <dbReference type="NCBI Taxonomy" id="2796361"/>
    <lineage>
        <taxon>Bacteria</taxon>
        <taxon>Pseudomonadati</taxon>
        <taxon>Pseudomonadota</taxon>
        <taxon>Betaproteobacteria</taxon>
        <taxon>Neisseriales</taxon>
        <taxon>Neisseriaceae</taxon>
        <taxon>Kingella</taxon>
    </lineage>
</organism>
<keyword evidence="2" id="KW-1185">Reference proteome</keyword>
<reference evidence="1 2" key="1">
    <citation type="journal article" date="2021" name="Pathogens">
        <title>Isolation and Characterization of Kingella bonacorsii sp. nov., A Novel Kingella Species Detected in a Stable Periodontitis Subject.</title>
        <authorList>
            <person name="Antezack A."/>
            <person name="Boxberger M."/>
            <person name="Rolland C."/>
            <person name="Monnet-Corti V."/>
            <person name="La Scola B."/>
        </authorList>
    </citation>
    <scope>NUCLEOTIDE SEQUENCE [LARGE SCALE GENOMIC DNA]</scope>
    <source>
        <strain evidence="1 2">Marseille-Q4569</strain>
    </source>
</reference>
<evidence type="ECO:0000313" key="1">
    <source>
        <dbReference type="EMBL" id="MBK0397491.1"/>
    </source>
</evidence>
<dbReference type="GeneID" id="84905814"/>
<accession>A0ABS1BW54</accession>
<dbReference type="EMBL" id="JAEHNZ010000006">
    <property type="protein sequence ID" value="MBK0397491.1"/>
    <property type="molecule type" value="Genomic_DNA"/>
</dbReference>